<organism evidence="2 3">
    <name type="scientific">Collybia nuda</name>
    <dbReference type="NCBI Taxonomy" id="64659"/>
    <lineage>
        <taxon>Eukaryota</taxon>
        <taxon>Fungi</taxon>
        <taxon>Dikarya</taxon>
        <taxon>Basidiomycota</taxon>
        <taxon>Agaricomycotina</taxon>
        <taxon>Agaricomycetes</taxon>
        <taxon>Agaricomycetidae</taxon>
        <taxon>Agaricales</taxon>
        <taxon>Tricholomatineae</taxon>
        <taxon>Clitocybaceae</taxon>
        <taxon>Collybia</taxon>
    </lineage>
</organism>
<proteinExistence type="predicted"/>
<keyword evidence="1" id="KW-1133">Transmembrane helix</keyword>
<protein>
    <recommendedName>
        <fullName evidence="4">Transmembrane protein</fullName>
    </recommendedName>
</protein>
<keyword evidence="3" id="KW-1185">Reference proteome</keyword>
<name>A0A9P5Y584_9AGAR</name>
<accession>A0A9P5Y584</accession>
<evidence type="ECO:0008006" key="4">
    <source>
        <dbReference type="Google" id="ProtNLM"/>
    </source>
</evidence>
<evidence type="ECO:0000256" key="1">
    <source>
        <dbReference type="SAM" id="Phobius"/>
    </source>
</evidence>
<gene>
    <name evidence="2" type="ORF">BDZ94DRAFT_1262823</name>
</gene>
<dbReference type="EMBL" id="MU150278">
    <property type="protein sequence ID" value="KAF9461861.1"/>
    <property type="molecule type" value="Genomic_DNA"/>
</dbReference>
<dbReference type="Proteomes" id="UP000807353">
    <property type="component" value="Unassembled WGS sequence"/>
</dbReference>
<keyword evidence="1" id="KW-0812">Transmembrane</keyword>
<feature type="transmembrane region" description="Helical" evidence="1">
    <location>
        <begin position="65"/>
        <end position="87"/>
    </location>
</feature>
<reference evidence="2" key="1">
    <citation type="submission" date="2020-11" db="EMBL/GenBank/DDBJ databases">
        <authorList>
            <consortium name="DOE Joint Genome Institute"/>
            <person name="Ahrendt S."/>
            <person name="Riley R."/>
            <person name="Andreopoulos W."/>
            <person name="Labutti K."/>
            <person name="Pangilinan J."/>
            <person name="Ruiz-Duenas F.J."/>
            <person name="Barrasa J.M."/>
            <person name="Sanchez-Garcia M."/>
            <person name="Camarero S."/>
            <person name="Miyauchi S."/>
            <person name="Serrano A."/>
            <person name="Linde D."/>
            <person name="Babiker R."/>
            <person name="Drula E."/>
            <person name="Ayuso-Fernandez I."/>
            <person name="Pacheco R."/>
            <person name="Padilla G."/>
            <person name="Ferreira P."/>
            <person name="Barriuso J."/>
            <person name="Kellner H."/>
            <person name="Castanera R."/>
            <person name="Alfaro M."/>
            <person name="Ramirez L."/>
            <person name="Pisabarro A.G."/>
            <person name="Kuo A."/>
            <person name="Tritt A."/>
            <person name="Lipzen A."/>
            <person name="He G."/>
            <person name="Yan M."/>
            <person name="Ng V."/>
            <person name="Cullen D."/>
            <person name="Martin F."/>
            <person name="Rosso M.-N."/>
            <person name="Henrissat B."/>
            <person name="Hibbett D."/>
            <person name="Martinez A.T."/>
            <person name="Grigoriev I.V."/>
        </authorList>
    </citation>
    <scope>NUCLEOTIDE SEQUENCE</scope>
    <source>
        <strain evidence="2">CBS 247.69</strain>
    </source>
</reference>
<dbReference type="AlphaFoldDB" id="A0A9P5Y584"/>
<comment type="caution">
    <text evidence="2">The sequence shown here is derived from an EMBL/GenBank/DDBJ whole genome shotgun (WGS) entry which is preliminary data.</text>
</comment>
<evidence type="ECO:0000313" key="2">
    <source>
        <dbReference type="EMBL" id="KAF9461861.1"/>
    </source>
</evidence>
<keyword evidence="1" id="KW-0472">Membrane</keyword>
<evidence type="ECO:0000313" key="3">
    <source>
        <dbReference type="Proteomes" id="UP000807353"/>
    </source>
</evidence>
<sequence length="128" mass="14056">MISSSAGCTCPQSSDAALKLKDTSAAMSRGGRTEGAFAVAVAGAKVKRLPQHAFSCNSHFHKFHYLFFFLFPPFVIRLALVILFGFFCGHRIIGVVPLVRVLALPSHPFEHLLSQSPFHFSVTTSYEK</sequence>